<proteinExistence type="predicted"/>
<comment type="caution">
    <text evidence="2">The sequence shown here is derived from an EMBL/GenBank/DDBJ whole genome shotgun (WGS) entry which is preliminary data.</text>
</comment>
<feature type="region of interest" description="Disordered" evidence="1">
    <location>
        <begin position="197"/>
        <end position="221"/>
    </location>
</feature>
<organism evidence="2">
    <name type="scientific">Tanacetum cinerariifolium</name>
    <name type="common">Dalmatian daisy</name>
    <name type="synonym">Chrysanthemum cinerariifolium</name>
    <dbReference type="NCBI Taxonomy" id="118510"/>
    <lineage>
        <taxon>Eukaryota</taxon>
        <taxon>Viridiplantae</taxon>
        <taxon>Streptophyta</taxon>
        <taxon>Embryophyta</taxon>
        <taxon>Tracheophyta</taxon>
        <taxon>Spermatophyta</taxon>
        <taxon>Magnoliopsida</taxon>
        <taxon>eudicotyledons</taxon>
        <taxon>Gunneridae</taxon>
        <taxon>Pentapetalae</taxon>
        <taxon>asterids</taxon>
        <taxon>campanulids</taxon>
        <taxon>Asterales</taxon>
        <taxon>Asteraceae</taxon>
        <taxon>Asteroideae</taxon>
        <taxon>Anthemideae</taxon>
        <taxon>Anthemidinae</taxon>
        <taxon>Tanacetum</taxon>
    </lineage>
</organism>
<sequence>MPPPDPNNTYTKPLLEIQILEFIKTLSYDEDPKTKMIAVVTPPKGAWTEYVSEGAVMMMTMMLRVVAVVRWWLQGDDEDGDINGGSVMEIVDLWWYDAAVGWPEVSILNVLFLETSTYASRICGGGDDGRMMMTMMLRVVVGVRWWQQGDDEDGDINGGSVMEIVDLWWHDTAVGEGSSVAHNKYYDSSNTNSDATLYSSSLDKPEEGANETYDADGSNMDLSSDGDDDVVGYEVFMHNKSTATPNFTYLSPMVTSSSIDFIQTLLDETPANELMDFMSHPVYNDAQTTLVVHNPEGNPKLTSYISGASKESITLDQQALDAQDAEPSFHKRSHDNQDSPNNHDGENKKKQKRIPSTVAIAKKLKAIIQKDELTIADLKAVLTEAKWNSNEDDVSKPRSFEQHMSKYIKPLPSFHNNDFYYLVNLSTKEKHASSITKHYATRYHIQDLPKLSLNDVEDMYLLQVHNKLHHLLLEFVKGFNNALILFIIRVMIQNMVKDIQLVVKSYQQTLNLTKPMMFFEGIDQRIPFIMSGTHKGVVYLNQHNIKSFMKLSKVKKFSDGTHEKIHENLFDMVKKNKLGTGNK</sequence>
<dbReference type="EMBL" id="BKCJ010001043">
    <property type="protein sequence ID" value="GEU38363.1"/>
    <property type="molecule type" value="Genomic_DNA"/>
</dbReference>
<accession>A0A6L2JN54</accession>
<evidence type="ECO:0000256" key="1">
    <source>
        <dbReference type="SAM" id="MobiDB-lite"/>
    </source>
</evidence>
<gene>
    <name evidence="2" type="ORF">Tci_010341</name>
</gene>
<evidence type="ECO:0000313" key="2">
    <source>
        <dbReference type="EMBL" id="GEU38363.1"/>
    </source>
</evidence>
<feature type="compositionally biased region" description="Basic and acidic residues" evidence="1">
    <location>
        <begin position="334"/>
        <end position="348"/>
    </location>
</feature>
<reference evidence="2" key="1">
    <citation type="journal article" date="2019" name="Sci. Rep.">
        <title>Draft genome of Tanacetum cinerariifolium, the natural source of mosquito coil.</title>
        <authorList>
            <person name="Yamashiro T."/>
            <person name="Shiraishi A."/>
            <person name="Satake H."/>
            <person name="Nakayama K."/>
        </authorList>
    </citation>
    <scope>NUCLEOTIDE SEQUENCE</scope>
</reference>
<protein>
    <submittedName>
        <fullName evidence="2">Uncharacterized protein</fullName>
    </submittedName>
</protein>
<dbReference type="AlphaFoldDB" id="A0A6L2JN54"/>
<feature type="region of interest" description="Disordered" evidence="1">
    <location>
        <begin position="315"/>
        <end position="355"/>
    </location>
</feature>
<name>A0A6L2JN54_TANCI</name>